<dbReference type="Proteomes" id="UP000744676">
    <property type="component" value="Unassembled WGS sequence"/>
</dbReference>
<reference evidence="1 2" key="1">
    <citation type="journal article" date="2020" name="Front. Microbiol.">
        <title>Phenotypic and Genetic Characterization of the Cheese Ripening Yeast Geotrichum candidum.</title>
        <authorList>
            <person name="Perkins V."/>
            <person name="Vignola S."/>
            <person name="Lessard M.H."/>
            <person name="Plante P.L."/>
            <person name="Corbeil J."/>
            <person name="Dugat-Bony E."/>
            <person name="Frenette M."/>
            <person name="Labrie S."/>
        </authorList>
    </citation>
    <scope>NUCLEOTIDE SEQUENCE [LARGE SCALE GENOMIC DNA]</scope>
    <source>
        <strain evidence="1 2">LMA-1147</strain>
    </source>
</reference>
<sequence length="456" mass="49916">MSNNDSLRPLADDGPSSHELLELFLKDQFNSGSDDSPFAPAAPVAADDYSFIDTVEAFAAQPDPAPSLQFAQHHAVFQHRPMPTFLSTDFDHPAPPLSRQQQQQYQHHRHEMNSQFLIPSVQRAVSQVLLHAANSPTAPEITVDIVDPPQSGLSPLASDLGGTSPVLLSPSVSDSDYYEHNLYPPRVRRSVSSADSPATSLYSQANNSNLSINSISSELSVITGIGVSTPTNNLLLSPQSAVSISKSPRSRSNSRARSPVSRSPSADPEKARSRSLSASREYILELASNTPGSKKAQRHPSAFACDMCDKRFTRAYNLRSHKRTHTNERPYVCSLCPKAFARQHDRKRHEALHSGEKKYECRGVLADGVTPWGCGHRFARADALGRHFRTEAGKECIRTLVEEAEREKREKSIVEGSSDAPALTLSVVTTAGHDGAGDLPEALLLQFPMLMEKHKD</sequence>
<accession>A0ACB6VAV8</accession>
<gene>
    <name evidence="1" type="ORF">D0Z00_000003</name>
</gene>
<protein>
    <submittedName>
        <fullName evidence="1">Uncharacterized protein</fullName>
    </submittedName>
</protein>
<name>A0ACB6VAV8_9ASCO</name>
<evidence type="ECO:0000313" key="1">
    <source>
        <dbReference type="EMBL" id="KAF5103025.1"/>
    </source>
</evidence>
<proteinExistence type="predicted"/>
<evidence type="ECO:0000313" key="2">
    <source>
        <dbReference type="Proteomes" id="UP000744676"/>
    </source>
</evidence>
<organism evidence="1 2">
    <name type="scientific">Geotrichum galactomycetum</name>
    <dbReference type="NCBI Taxonomy" id="27317"/>
    <lineage>
        <taxon>Eukaryota</taxon>
        <taxon>Fungi</taxon>
        <taxon>Dikarya</taxon>
        <taxon>Ascomycota</taxon>
        <taxon>Saccharomycotina</taxon>
        <taxon>Dipodascomycetes</taxon>
        <taxon>Dipodascales</taxon>
        <taxon>Dipodascaceae</taxon>
        <taxon>Geotrichum</taxon>
    </lineage>
</organism>
<dbReference type="EMBL" id="QVQA01000001">
    <property type="protein sequence ID" value="KAF5103025.1"/>
    <property type="molecule type" value="Genomic_DNA"/>
</dbReference>
<comment type="caution">
    <text evidence="1">The sequence shown here is derived from an EMBL/GenBank/DDBJ whole genome shotgun (WGS) entry which is preliminary data.</text>
</comment>
<keyword evidence="2" id="KW-1185">Reference proteome</keyword>